<comment type="caution">
    <text evidence="1">The sequence shown here is derived from an EMBL/GenBank/DDBJ whole genome shotgun (WGS) entry which is preliminary data.</text>
</comment>
<evidence type="ECO:0000313" key="2">
    <source>
        <dbReference type="Proteomes" id="UP000782312"/>
    </source>
</evidence>
<gene>
    <name evidence="1" type="ORF">HYZ11_02615</name>
</gene>
<evidence type="ECO:0000313" key="1">
    <source>
        <dbReference type="EMBL" id="MBI3126480.1"/>
    </source>
</evidence>
<dbReference type="Proteomes" id="UP000782312">
    <property type="component" value="Unassembled WGS sequence"/>
</dbReference>
<name>A0A932HVK4_UNCTE</name>
<sequence length="202" mass="21500">MYGAFGAVITALRDKVGTPYDGFPLDMMRYGKGGLSGWGSLCGALNGASAAICLVAGEDFTKLVPELAGWYTQASLPSEASNNYANNHQFRVKKYKSDKVLSGSVSGSTLCHASVTNWCKASGYASGSPERAERCARLAGDVAARAVELLNAHHAQQFKAAFVTPAAVQVCQACHSMGTDFKKGQFTQGRENCMLCHKPHKI</sequence>
<dbReference type="Pfam" id="PF09719">
    <property type="entry name" value="C_GCAxxG_C_C"/>
    <property type="match status" value="1"/>
</dbReference>
<reference evidence="1" key="1">
    <citation type="submission" date="2020-07" db="EMBL/GenBank/DDBJ databases">
        <title>Huge and variable diversity of episymbiotic CPR bacteria and DPANN archaea in groundwater ecosystems.</title>
        <authorList>
            <person name="He C.Y."/>
            <person name="Keren R."/>
            <person name="Whittaker M."/>
            <person name="Farag I.F."/>
            <person name="Doudna J."/>
            <person name="Cate J.H.D."/>
            <person name="Banfield J.F."/>
        </authorList>
    </citation>
    <scope>NUCLEOTIDE SEQUENCE</scope>
    <source>
        <strain evidence="1">NC_groundwater_763_Ag_S-0.2um_68_21</strain>
    </source>
</reference>
<organism evidence="1 2">
    <name type="scientific">Tectimicrobiota bacterium</name>
    <dbReference type="NCBI Taxonomy" id="2528274"/>
    <lineage>
        <taxon>Bacteria</taxon>
        <taxon>Pseudomonadati</taxon>
        <taxon>Nitrospinota/Tectimicrobiota group</taxon>
        <taxon>Candidatus Tectimicrobiota</taxon>
    </lineage>
</organism>
<dbReference type="SUPFAM" id="SSF48695">
    <property type="entry name" value="Multiheme cytochromes"/>
    <property type="match status" value="1"/>
</dbReference>
<protein>
    <submittedName>
        <fullName evidence="1">C_GCAxxG_C_C family protein</fullName>
    </submittedName>
</protein>
<dbReference type="AlphaFoldDB" id="A0A932HVK4"/>
<dbReference type="InterPro" id="IPR010181">
    <property type="entry name" value="CGCAxxGCC_motif"/>
</dbReference>
<dbReference type="EMBL" id="JACPUR010000004">
    <property type="protein sequence ID" value="MBI3126480.1"/>
    <property type="molecule type" value="Genomic_DNA"/>
</dbReference>
<accession>A0A932HVK4</accession>
<proteinExistence type="predicted"/>
<dbReference type="InterPro" id="IPR036280">
    <property type="entry name" value="Multihaem_cyt_sf"/>
</dbReference>